<dbReference type="Gene3D" id="2.40.160.20">
    <property type="match status" value="1"/>
</dbReference>
<name>A0A0M9GP75_9HYPH</name>
<evidence type="ECO:0000256" key="3">
    <source>
        <dbReference type="ARBA" id="ARBA00023136"/>
    </source>
</evidence>
<keyword evidence="4" id="KW-0998">Cell outer membrane</keyword>
<gene>
    <name evidence="8" type="ORF">SU32_04055</name>
</gene>
<dbReference type="OrthoDB" id="268975at2"/>
<dbReference type="Pfam" id="PF13505">
    <property type="entry name" value="OMP_b-brl"/>
    <property type="match status" value="1"/>
</dbReference>
<accession>A0A0M9GP75</accession>
<evidence type="ECO:0000256" key="5">
    <source>
        <dbReference type="ARBA" id="ARBA00038306"/>
    </source>
</evidence>
<proteinExistence type="inferred from homology"/>
<evidence type="ECO:0000256" key="6">
    <source>
        <dbReference type="SAM" id="SignalP"/>
    </source>
</evidence>
<evidence type="ECO:0000256" key="1">
    <source>
        <dbReference type="ARBA" id="ARBA00004442"/>
    </source>
</evidence>
<feature type="domain" description="Outer membrane protein beta-barrel" evidence="7">
    <location>
        <begin position="13"/>
        <end position="216"/>
    </location>
</feature>
<organism evidence="8 9">
    <name type="scientific">Ahrensia marina</name>
    <dbReference type="NCBI Taxonomy" id="1514904"/>
    <lineage>
        <taxon>Bacteria</taxon>
        <taxon>Pseudomonadati</taxon>
        <taxon>Pseudomonadota</taxon>
        <taxon>Alphaproteobacteria</taxon>
        <taxon>Hyphomicrobiales</taxon>
        <taxon>Ahrensiaceae</taxon>
        <taxon>Ahrensia</taxon>
    </lineage>
</organism>
<keyword evidence="3" id="KW-0472">Membrane</keyword>
<dbReference type="InterPro" id="IPR051692">
    <property type="entry name" value="OMP-like"/>
</dbReference>
<dbReference type="RefSeq" id="WP_053998054.1">
    <property type="nucleotide sequence ID" value="NZ_JXMU01000003.1"/>
</dbReference>
<dbReference type="AlphaFoldDB" id="A0A0M9GP75"/>
<dbReference type="PANTHER" id="PTHR34001">
    <property type="entry name" value="BLL7405 PROTEIN"/>
    <property type="match status" value="1"/>
</dbReference>
<keyword evidence="2 6" id="KW-0732">Signal</keyword>
<keyword evidence="9" id="KW-1185">Reference proteome</keyword>
<evidence type="ECO:0000256" key="4">
    <source>
        <dbReference type="ARBA" id="ARBA00023237"/>
    </source>
</evidence>
<dbReference type="InterPro" id="IPR011250">
    <property type="entry name" value="OMP/PagP_B-barrel"/>
</dbReference>
<comment type="subcellular location">
    <subcellularLocation>
        <location evidence="1">Cell outer membrane</location>
    </subcellularLocation>
</comment>
<feature type="chain" id="PRO_5005836402" evidence="6">
    <location>
        <begin position="24"/>
        <end position="216"/>
    </location>
</feature>
<evidence type="ECO:0000256" key="2">
    <source>
        <dbReference type="ARBA" id="ARBA00022729"/>
    </source>
</evidence>
<dbReference type="PATRIC" id="fig|1514904.3.peg.2524"/>
<dbReference type="EMBL" id="JXMU01000003">
    <property type="protein sequence ID" value="KPB02423.1"/>
    <property type="molecule type" value="Genomic_DNA"/>
</dbReference>
<dbReference type="SUPFAM" id="SSF56925">
    <property type="entry name" value="OMPA-like"/>
    <property type="match status" value="1"/>
</dbReference>
<feature type="signal peptide" evidence="6">
    <location>
        <begin position="1"/>
        <end position="23"/>
    </location>
</feature>
<dbReference type="GO" id="GO:0009279">
    <property type="term" value="C:cell outer membrane"/>
    <property type="evidence" value="ECO:0007669"/>
    <property type="project" value="UniProtKB-SubCell"/>
</dbReference>
<evidence type="ECO:0000313" key="8">
    <source>
        <dbReference type="EMBL" id="KPB02423.1"/>
    </source>
</evidence>
<dbReference type="Proteomes" id="UP000038011">
    <property type="component" value="Unassembled WGS sequence"/>
</dbReference>
<evidence type="ECO:0000313" key="9">
    <source>
        <dbReference type="Proteomes" id="UP000038011"/>
    </source>
</evidence>
<sequence length="216" mass="21965">MRTNILKAGAAVAALLVAAPAIAADAVEAPPEPPVSDVVDYAPASTWSGIYGGASLGYTWGEFDSSAGDVDADGISGLGFVGVNQQSGNIVYGVEGDLGYSDAKENIGGAEAKQGLFGSARARLGYAFDPFMLYGTAGVAATQAKVSDAVGEDKNTHLGWTVGVGGEALVTENVFTRVEYRYSDYGAKDYNTGAGGTAISSGFSDHSVRAGIGLKF</sequence>
<dbReference type="InterPro" id="IPR027385">
    <property type="entry name" value="Beta-barrel_OMP"/>
</dbReference>
<comment type="similarity">
    <text evidence="5">Belongs to the Omp25/RopB family.</text>
</comment>
<dbReference type="STRING" id="1514904.SU32_04055"/>
<comment type="caution">
    <text evidence="8">The sequence shown here is derived from an EMBL/GenBank/DDBJ whole genome shotgun (WGS) entry which is preliminary data.</text>
</comment>
<evidence type="ECO:0000259" key="7">
    <source>
        <dbReference type="Pfam" id="PF13505"/>
    </source>
</evidence>
<protein>
    <submittedName>
        <fullName evidence="8">Membrane protein</fullName>
    </submittedName>
</protein>
<dbReference type="PANTHER" id="PTHR34001:SF3">
    <property type="entry name" value="BLL7405 PROTEIN"/>
    <property type="match status" value="1"/>
</dbReference>
<reference evidence="8 9" key="1">
    <citation type="submission" date="2015-01" db="EMBL/GenBank/DDBJ databases">
        <title>Ahrensia donghaiensis sp. nov., a novel dimethylsulphoniopropionate-cleavage bacterium isolated from seawater and emended descriptions of the genus Ahrensia and Ahrensia kielensis.</title>
        <authorList>
            <person name="Liu J."/>
        </authorList>
    </citation>
    <scope>NUCLEOTIDE SEQUENCE [LARGE SCALE GENOMIC DNA]</scope>
    <source>
        <strain evidence="8 9">LZD062</strain>
    </source>
</reference>